<dbReference type="Proteomes" id="UP001189624">
    <property type="component" value="Chromosome 9"/>
</dbReference>
<evidence type="ECO:0000313" key="3">
    <source>
        <dbReference type="Proteomes" id="UP001189624"/>
    </source>
</evidence>
<reference evidence="2" key="1">
    <citation type="submission" date="2023-10" db="EMBL/GenBank/DDBJ databases">
        <authorList>
            <person name="Domelevo Entfellner J.-B."/>
        </authorList>
    </citation>
    <scope>NUCLEOTIDE SEQUENCE</scope>
</reference>
<proteinExistence type="predicted"/>
<organism evidence="2 3">
    <name type="scientific">Sphenostylis stenocarpa</name>
    <dbReference type="NCBI Taxonomy" id="92480"/>
    <lineage>
        <taxon>Eukaryota</taxon>
        <taxon>Viridiplantae</taxon>
        <taxon>Streptophyta</taxon>
        <taxon>Embryophyta</taxon>
        <taxon>Tracheophyta</taxon>
        <taxon>Spermatophyta</taxon>
        <taxon>Magnoliopsida</taxon>
        <taxon>eudicotyledons</taxon>
        <taxon>Gunneridae</taxon>
        <taxon>Pentapetalae</taxon>
        <taxon>rosids</taxon>
        <taxon>fabids</taxon>
        <taxon>Fabales</taxon>
        <taxon>Fabaceae</taxon>
        <taxon>Papilionoideae</taxon>
        <taxon>50 kb inversion clade</taxon>
        <taxon>NPAAA clade</taxon>
        <taxon>indigoferoid/millettioid clade</taxon>
        <taxon>Phaseoleae</taxon>
        <taxon>Sphenostylis</taxon>
    </lineage>
</organism>
<gene>
    <name evidence="2" type="ORF">AYBTSS11_LOCUS26341</name>
</gene>
<feature type="compositionally biased region" description="Polar residues" evidence="1">
    <location>
        <begin position="38"/>
        <end position="48"/>
    </location>
</feature>
<evidence type="ECO:0000313" key="2">
    <source>
        <dbReference type="EMBL" id="CAJ1974268.1"/>
    </source>
</evidence>
<feature type="region of interest" description="Disordered" evidence="1">
    <location>
        <begin position="1"/>
        <end position="54"/>
    </location>
</feature>
<evidence type="ECO:0000256" key="1">
    <source>
        <dbReference type="SAM" id="MobiDB-lite"/>
    </source>
</evidence>
<name>A0AA86T4I3_9FABA</name>
<protein>
    <submittedName>
        <fullName evidence="2">Uncharacterized protein</fullName>
    </submittedName>
</protein>
<feature type="compositionally biased region" description="Low complexity" evidence="1">
    <location>
        <begin position="210"/>
        <end position="221"/>
    </location>
</feature>
<keyword evidence="3" id="KW-1185">Reference proteome</keyword>
<feature type="region of interest" description="Disordered" evidence="1">
    <location>
        <begin position="205"/>
        <end position="233"/>
    </location>
</feature>
<dbReference type="EMBL" id="OY731406">
    <property type="protein sequence ID" value="CAJ1974268.1"/>
    <property type="molecule type" value="Genomic_DNA"/>
</dbReference>
<sequence length="233" mass="24732">MDEFGVLTERYGLKPQGKSAPMARPSPKRPPIGADSPNFKSTLNGSPSPQTPPYDFNFDYGVFSSSSSNNNKTQHFDDVFGGNAKSNGASFDYDSIFAGSSKPVSTSPYVDDIFGGMHAKSVGVDDLLDKIGGFNTNNKSPNSKAPGFDDLIPGFGVFHNSAEMNRPSVTPNKPATVSHDDPFLIFETASSSVSSESVLDSLEQITKMNSSKGSKGSSPILKSPPNPMSKGTF</sequence>
<dbReference type="Gramene" id="rna-AYBTSS11_LOCUS26341">
    <property type="protein sequence ID" value="CAJ1974268.1"/>
    <property type="gene ID" value="gene-AYBTSS11_LOCUS26341"/>
</dbReference>
<dbReference type="AlphaFoldDB" id="A0AA86T4I3"/>
<accession>A0AA86T4I3</accession>